<gene>
    <name evidence="1" type="ORF">UFOVP338_18</name>
</gene>
<name>A0A6J5LYG0_9CAUD</name>
<reference evidence="1" key="1">
    <citation type="submission" date="2020-04" db="EMBL/GenBank/DDBJ databases">
        <authorList>
            <person name="Chiriac C."/>
            <person name="Salcher M."/>
            <person name="Ghai R."/>
            <person name="Kavagutti S V."/>
        </authorList>
    </citation>
    <scope>NUCLEOTIDE SEQUENCE</scope>
</reference>
<protein>
    <recommendedName>
        <fullName evidence="2">Baseplate protein J-like</fullName>
    </recommendedName>
</protein>
<organism evidence="1">
    <name type="scientific">uncultured Caudovirales phage</name>
    <dbReference type="NCBI Taxonomy" id="2100421"/>
    <lineage>
        <taxon>Viruses</taxon>
        <taxon>Duplodnaviria</taxon>
        <taxon>Heunggongvirae</taxon>
        <taxon>Uroviricota</taxon>
        <taxon>Caudoviricetes</taxon>
        <taxon>Peduoviridae</taxon>
        <taxon>Maltschvirus</taxon>
        <taxon>Maltschvirus maltsch</taxon>
    </lineage>
</organism>
<dbReference type="EMBL" id="LR796351">
    <property type="protein sequence ID" value="CAB4139151.1"/>
    <property type="molecule type" value="Genomic_DNA"/>
</dbReference>
<evidence type="ECO:0000313" key="1">
    <source>
        <dbReference type="EMBL" id="CAB4139151.1"/>
    </source>
</evidence>
<evidence type="ECO:0008006" key="2">
    <source>
        <dbReference type="Google" id="ProtNLM"/>
    </source>
</evidence>
<sequence length="455" mass="47904">MVYGLTETGFIAKTLIECKAELEDKLKELFGPDIDLTPESAFGQLVGIASEREAQAWDTGLAIYASSYPDSATGISLDRVCSLTNITRLPALPTTGTVILYGVVGTVIGEANLVTDTILNKDYIVMDTVTLTATATRFAKIQINTVVAGNYTVTINGTPRTVTATGAESKTALVDSLVALIGASALRVGEELTVLNATTNFAITTTGNLSIVQVGNAVDVECTETGVNELPIGAITSIKTPVAGWDAVNNLVAGIAGVEIETDAELRLRRTDTVELSILTALLTIQDVTDAVVYENNTHLTDVDGTLPNTIWAVVKGGSSSEILEAIASRNVAGIGTRGATSGLVTSPFTGSNLTVRFDRPTLVTPTVVITYTKTENSNFPNDGEQLMKDALVAYGETLKIGQDIVYSRLFSPLNTVSGMQIDTLTVNALSATLTINKNQLGSFVDANITITETP</sequence>
<accession>A0A6J5LYG0</accession>
<proteinExistence type="predicted"/>